<dbReference type="CDD" id="cd03812">
    <property type="entry name" value="GT4_CapH-like"/>
    <property type="match status" value="1"/>
</dbReference>
<dbReference type="OrthoDB" id="9790710at2"/>
<gene>
    <name evidence="5" type="ORF">B1526_0277</name>
</gene>
<evidence type="ECO:0000259" key="4">
    <source>
        <dbReference type="Pfam" id="PF13439"/>
    </source>
</evidence>
<dbReference type="Gene3D" id="3.40.50.2000">
    <property type="entry name" value="Glycogen Phosphorylase B"/>
    <property type="match status" value="2"/>
</dbReference>
<evidence type="ECO:0000313" key="6">
    <source>
        <dbReference type="Proteomes" id="UP000218399"/>
    </source>
</evidence>
<evidence type="ECO:0000256" key="2">
    <source>
        <dbReference type="ARBA" id="ARBA00022679"/>
    </source>
</evidence>
<keyword evidence="2 5" id="KW-0808">Transferase</keyword>
<sequence>MNASSPIRVAQIMGHMAVGGVESTIMNHYRALDRTKVTFDFIVDDDSKKVPEDEIRALGGRVFRIPKVGLLHLPQYDAALSEVLTEIHPDIVHSNINSLGFFPLRVAKKNGVKIRIAHNHSMSNRKELIRDAAKNMLRPVSRVYPNALAACTETAGAWLFGKNAVRKGRVHIIKNAIDVHQYAFSAGPRQALRRQYDLDDKFVVGQVGRLASQKNYLFSVEVFAEILKRQPNAVFIMLGEGNQRAEIEQRIRDLGIGHAAFLLGNQLNVNEWNSAFDVQLFPSLYEGAGMTAIEAQAAMLPVVASDRVPSETFLEKDLITVLSLQESPEVWADAVLRAGQRGIDRLQFRSTLKDHGYDIEDSAQQLQTWYESLMASLG</sequence>
<dbReference type="SUPFAM" id="SSF53756">
    <property type="entry name" value="UDP-Glycosyltransferase/glycogen phosphorylase"/>
    <property type="match status" value="1"/>
</dbReference>
<feature type="domain" description="Glycosyltransferase subfamily 4-like N-terminal" evidence="4">
    <location>
        <begin position="18"/>
        <end position="180"/>
    </location>
</feature>
<dbReference type="InterPro" id="IPR050194">
    <property type="entry name" value="Glycosyltransferase_grp1"/>
</dbReference>
<feature type="domain" description="Glycosyl transferase family 1" evidence="3">
    <location>
        <begin position="190"/>
        <end position="338"/>
    </location>
</feature>
<evidence type="ECO:0000256" key="1">
    <source>
        <dbReference type="ARBA" id="ARBA00022676"/>
    </source>
</evidence>
<keyword evidence="6" id="KW-1185">Reference proteome</keyword>
<dbReference type="Proteomes" id="UP000218399">
    <property type="component" value="Unassembled WGS sequence"/>
</dbReference>
<accession>A0A2A2EHV2</accession>
<evidence type="ECO:0000259" key="3">
    <source>
        <dbReference type="Pfam" id="PF00534"/>
    </source>
</evidence>
<name>A0A2A2EHV2_9BIFI</name>
<dbReference type="PANTHER" id="PTHR45947:SF3">
    <property type="entry name" value="SULFOQUINOVOSYL TRANSFERASE SQD2"/>
    <property type="match status" value="1"/>
</dbReference>
<evidence type="ECO:0000313" key="5">
    <source>
        <dbReference type="EMBL" id="PAU68643.1"/>
    </source>
</evidence>
<dbReference type="PANTHER" id="PTHR45947">
    <property type="entry name" value="SULFOQUINOVOSYL TRANSFERASE SQD2"/>
    <property type="match status" value="1"/>
</dbReference>
<dbReference type="Pfam" id="PF13439">
    <property type="entry name" value="Glyco_transf_4"/>
    <property type="match status" value="1"/>
</dbReference>
<dbReference type="GO" id="GO:1901137">
    <property type="term" value="P:carbohydrate derivative biosynthetic process"/>
    <property type="evidence" value="ECO:0007669"/>
    <property type="project" value="UniProtKB-ARBA"/>
</dbReference>
<dbReference type="AlphaFoldDB" id="A0A2A2EHV2"/>
<reference evidence="5 6" key="1">
    <citation type="journal article" date="2017" name="ISME J.">
        <title>Unveiling bifidobacterial biogeography across the mammalian branch of the tree of life.</title>
        <authorList>
            <person name="Milani C."/>
            <person name="Mangifesta M."/>
            <person name="Mancabelli L."/>
            <person name="Lugli G.A."/>
            <person name="James K."/>
            <person name="Duranti S."/>
            <person name="Turroni F."/>
            <person name="Ferrario C."/>
            <person name="Ossiprandi M.C."/>
            <person name="van Sinderen D."/>
            <person name="Ventura M."/>
        </authorList>
    </citation>
    <scope>NUCLEOTIDE SEQUENCE [LARGE SCALE GENOMIC DNA]</scope>
    <source>
        <strain evidence="6">Ham19E</strain>
    </source>
</reference>
<keyword evidence="1" id="KW-0328">Glycosyltransferase</keyword>
<organism evidence="5 6">
    <name type="scientific">Bifidobacterium criceti</name>
    <dbReference type="NCBI Taxonomy" id="1960969"/>
    <lineage>
        <taxon>Bacteria</taxon>
        <taxon>Bacillati</taxon>
        <taxon>Actinomycetota</taxon>
        <taxon>Actinomycetes</taxon>
        <taxon>Bifidobacteriales</taxon>
        <taxon>Bifidobacteriaceae</taxon>
        <taxon>Bifidobacterium</taxon>
    </lineage>
</organism>
<comment type="caution">
    <text evidence="5">The sequence shown here is derived from an EMBL/GenBank/DDBJ whole genome shotgun (WGS) entry which is preliminary data.</text>
</comment>
<dbReference type="InterPro" id="IPR028098">
    <property type="entry name" value="Glyco_trans_4-like_N"/>
</dbReference>
<dbReference type="InterPro" id="IPR001296">
    <property type="entry name" value="Glyco_trans_1"/>
</dbReference>
<dbReference type="Pfam" id="PF00534">
    <property type="entry name" value="Glycos_transf_1"/>
    <property type="match status" value="1"/>
</dbReference>
<dbReference type="RefSeq" id="WP_095614356.1">
    <property type="nucleotide sequence ID" value="NZ_MVOH01000004.1"/>
</dbReference>
<proteinExistence type="predicted"/>
<dbReference type="GO" id="GO:0016757">
    <property type="term" value="F:glycosyltransferase activity"/>
    <property type="evidence" value="ECO:0007669"/>
    <property type="project" value="UniProtKB-KW"/>
</dbReference>
<dbReference type="EMBL" id="MVOH01000004">
    <property type="protein sequence ID" value="PAU68643.1"/>
    <property type="molecule type" value="Genomic_DNA"/>
</dbReference>
<protein>
    <submittedName>
        <fullName evidence="5">Glycosyl transferase</fullName>
    </submittedName>
</protein>